<dbReference type="KEGG" id="mfu:LILAB_08695"/>
<name>F8CGU1_MYXFH</name>
<organism evidence="1 2">
    <name type="scientific">Myxococcus fulvus (strain ATCC BAA-855 / HW-1)</name>
    <dbReference type="NCBI Taxonomy" id="483219"/>
    <lineage>
        <taxon>Bacteria</taxon>
        <taxon>Pseudomonadati</taxon>
        <taxon>Myxococcota</taxon>
        <taxon>Myxococcia</taxon>
        <taxon>Myxococcales</taxon>
        <taxon>Cystobacterineae</taxon>
        <taxon>Myxococcaceae</taxon>
        <taxon>Myxococcus</taxon>
    </lineage>
</organism>
<dbReference type="HOGENOM" id="CLU_3404473_0_0_7"/>
<gene>
    <name evidence="1" type="ordered locus">LILAB_08695</name>
</gene>
<proteinExistence type="predicted"/>
<sequence length="30" mass="3569">MGRSPARLLDRRMAFRQVSFLRKAPCLVRH</sequence>
<dbReference type="Proteomes" id="UP000000488">
    <property type="component" value="Chromosome"/>
</dbReference>
<dbReference type="EMBL" id="CP002830">
    <property type="protein sequence ID" value="AEI63650.1"/>
    <property type="molecule type" value="Genomic_DNA"/>
</dbReference>
<evidence type="ECO:0000313" key="2">
    <source>
        <dbReference type="Proteomes" id="UP000000488"/>
    </source>
</evidence>
<reference evidence="1 2" key="1">
    <citation type="journal article" date="2011" name="J. Bacteriol.">
        <title>Genome sequence of the halotolerant marine bacterium Myxococcus fulvus HW-1.</title>
        <authorList>
            <person name="Li Z.F."/>
            <person name="Li X."/>
            <person name="Liu H."/>
            <person name="Liu X."/>
            <person name="Han K."/>
            <person name="Wu Z.H."/>
            <person name="Hu W."/>
            <person name="Li F.F."/>
            <person name="Li Y.Z."/>
        </authorList>
    </citation>
    <scope>NUCLEOTIDE SEQUENCE [LARGE SCALE GENOMIC DNA]</scope>
    <source>
        <strain evidence="2">ATCC BAA-855 / HW-1</strain>
    </source>
</reference>
<dbReference type="AlphaFoldDB" id="F8CGU1"/>
<protein>
    <submittedName>
        <fullName evidence="1">Uncharacterized protein</fullName>
    </submittedName>
</protein>
<evidence type="ECO:0000313" key="1">
    <source>
        <dbReference type="EMBL" id="AEI63650.1"/>
    </source>
</evidence>
<accession>F8CGU1</accession>